<feature type="transmembrane region" description="Helical" evidence="1">
    <location>
        <begin position="116"/>
        <end position="135"/>
    </location>
</feature>
<evidence type="ECO:0000313" key="2">
    <source>
        <dbReference type="EMBL" id="THV23577.1"/>
    </source>
</evidence>
<evidence type="ECO:0000313" key="3">
    <source>
        <dbReference type="Proteomes" id="UP000305792"/>
    </source>
</evidence>
<name>A0A4S8P0R1_9ACTN</name>
<keyword evidence="3" id="KW-1185">Reference proteome</keyword>
<keyword evidence="1" id="KW-1133">Transmembrane helix</keyword>
<feature type="transmembrane region" description="Helical" evidence="1">
    <location>
        <begin position="55"/>
        <end position="73"/>
    </location>
</feature>
<dbReference type="OrthoDB" id="5189233at2"/>
<gene>
    <name evidence="2" type="ORF">E9998_22540</name>
</gene>
<dbReference type="Proteomes" id="UP000305792">
    <property type="component" value="Unassembled WGS sequence"/>
</dbReference>
<feature type="transmembrane region" description="Helical" evidence="1">
    <location>
        <begin position="85"/>
        <end position="104"/>
    </location>
</feature>
<dbReference type="RefSeq" id="WP_136531950.1">
    <property type="nucleotide sequence ID" value="NZ_STGX01000021.1"/>
</dbReference>
<comment type="caution">
    <text evidence="2">The sequence shown here is derived from an EMBL/GenBank/DDBJ whole genome shotgun (WGS) entry which is preliminary data.</text>
</comment>
<dbReference type="EMBL" id="STGX01000021">
    <property type="protein sequence ID" value="THV23577.1"/>
    <property type="molecule type" value="Genomic_DNA"/>
</dbReference>
<accession>A0A4S8P0R1</accession>
<keyword evidence="1" id="KW-0472">Membrane</keyword>
<organism evidence="2 3">
    <name type="scientific">Glycomyces paridis</name>
    <dbReference type="NCBI Taxonomy" id="2126555"/>
    <lineage>
        <taxon>Bacteria</taxon>
        <taxon>Bacillati</taxon>
        <taxon>Actinomycetota</taxon>
        <taxon>Actinomycetes</taxon>
        <taxon>Glycomycetales</taxon>
        <taxon>Glycomycetaceae</taxon>
        <taxon>Glycomyces</taxon>
    </lineage>
</organism>
<sequence length="146" mass="15402">MAAPPASRYGPPVLPAAPTRPREIGLVRGLLMATMALCLVGAGASIYSLTREVTAPGVIVTAATVYFAVQSAAAPAPLARGSRWAWVWTFASTLMGMASGIPVIATGLDWFAMRPYVLAIGLVWTVLYAWLLGALSTRPVRAWVFA</sequence>
<keyword evidence="1" id="KW-0812">Transmembrane</keyword>
<protein>
    <submittedName>
        <fullName evidence="2">Uncharacterized protein</fullName>
    </submittedName>
</protein>
<dbReference type="AlphaFoldDB" id="A0A4S8P0R1"/>
<feature type="transmembrane region" description="Helical" evidence="1">
    <location>
        <begin position="30"/>
        <end position="49"/>
    </location>
</feature>
<proteinExistence type="predicted"/>
<evidence type="ECO:0000256" key="1">
    <source>
        <dbReference type="SAM" id="Phobius"/>
    </source>
</evidence>
<reference evidence="2 3" key="1">
    <citation type="journal article" date="2018" name="Int. J. Syst. Evol. Microbiol.">
        <title>Glycomyces paridis sp. nov., isolated from the medicinal plant Paris polyphylla.</title>
        <authorList>
            <person name="Fang X.M."/>
            <person name="Bai J.L."/>
            <person name="Su J."/>
            <person name="Zhao L.L."/>
            <person name="Liu H.Y."/>
            <person name="Ma B.P."/>
            <person name="Zhang Y.Q."/>
            <person name="Yu L.Y."/>
        </authorList>
    </citation>
    <scope>NUCLEOTIDE SEQUENCE [LARGE SCALE GENOMIC DNA]</scope>
    <source>
        <strain evidence="2 3">CPCC 204357</strain>
    </source>
</reference>